<dbReference type="InterPro" id="IPR018303">
    <property type="entry name" value="ATPase_P-typ_P_site"/>
</dbReference>
<name>A0AAD5XJR7_9FUNG</name>
<dbReference type="PANTHER" id="PTHR43294:SF21">
    <property type="entry name" value="CATION TRANSPORTING ATPASE"/>
    <property type="match status" value="1"/>
</dbReference>
<evidence type="ECO:0000256" key="2">
    <source>
        <dbReference type="ARBA" id="ARBA00022475"/>
    </source>
</evidence>
<dbReference type="Pfam" id="PF13246">
    <property type="entry name" value="Cation_ATPase"/>
    <property type="match status" value="1"/>
</dbReference>
<dbReference type="InterPro" id="IPR023214">
    <property type="entry name" value="HAD_sf"/>
</dbReference>
<feature type="transmembrane region" description="Helical" evidence="9">
    <location>
        <begin position="1034"/>
        <end position="1053"/>
    </location>
</feature>
<dbReference type="EMBL" id="JADGJH010000190">
    <property type="protein sequence ID" value="KAJ3134513.1"/>
    <property type="molecule type" value="Genomic_DNA"/>
</dbReference>
<keyword evidence="12" id="KW-1185">Reference proteome</keyword>
<dbReference type="GO" id="GO:0016887">
    <property type="term" value="F:ATP hydrolysis activity"/>
    <property type="evidence" value="ECO:0007669"/>
    <property type="project" value="InterPro"/>
</dbReference>
<dbReference type="GO" id="GO:0005524">
    <property type="term" value="F:ATP binding"/>
    <property type="evidence" value="ECO:0007669"/>
    <property type="project" value="UniProtKB-KW"/>
</dbReference>
<evidence type="ECO:0000313" key="12">
    <source>
        <dbReference type="Proteomes" id="UP001211907"/>
    </source>
</evidence>
<dbReference type="NCBIfam" id="TIGR01494">
    <property type="entry name" value="ATPase_P-type"/>
    <property type="match status" value="2"/>
</dbReference>
<feature type="transmembrane region" description="Helical" evidence="9">
    <location>
        <begin position="1059"/>
        <end position="1082"/>
    </location>
</feature>
<feature type="transmembrane region" description="Helical" evidence="9">
    <location>
        <begin position="162"/>
        <end position="184"/>
    </location>
</feature>
<dbReference type="Proteomes" id="UP001211907">
    <property type="component" value="Unassembled WGS sequence"/>
</dbReference>
<protein>
    <recommendedName>
        <fullName evidence="10">Cation-transporting P-type ATPase N-terminal domain-containing protein</fullName>
    </recommendedName>
</protein>
<dbReference type="InterPro" id="IPR006068">
    <property type="entry name" value="ATPase_P-typ_cation-transptr_C"/>
</dbReference>
<evidence type="ECO:0000256" key="4">
    <source>
        <dbReference type="ARBA" id="ARBA00022741"/>
    </source>
</evidence>
<dbReference type="InterPro" id="IPR050510">
    <property type="entry name" value="Cation_transp_ATPase_P-type"/>
</dbReference>
<dbReference type="PRINTS" id="PR00119">
    <property type="entry name" value="CATATPASE"/>
</dbReference>
<dbReference type="Pfam" id="PF00689">
    <property type="entry name" value="Cation_ATPase_C"/>
    <property type="match status" value="1"/>
</dbReference>
<keyword evidence="2" id="KW-1003">Cell membrane</keyword>
<feature type="transmembrane region" description="Helical" evidence="9">
    <location>
        <begin position="997"/>
        <end position="1014"/>
    </location>
</feature>
<dbReference type="Gene3D" id="3.40.1110.10">
    <property type="entry name" value="Calcium-transporting ATPase, cytoplasmic domain N"/>
    <property type="match status" value="1"/>
</dbReference>
<keyword evidence="8 9" id="KW-0472">Membrane</keyword>
<organism evidence="11 12">
    <name type="scientific">Physocladia obscura</name>
    <dbReference type="NCBI Taxonomy" id="109957"/>
    <lineage>
        <taxon>Eukaryota</taxon>
        <taxon>Fungi</taxon>
        <taxon>Fungi incertae sedis</taxon>
        <taxon>Chytridiomycota</taxon>
        <taxon>Chytridiomycota incertae sedis</taxon>
        <taxon>Chytridiomycetes</taxon>
        <taxon>Chytridiales</taxon>
        <taxon>Chytriomycetaceae</taxon>
        <taxon>Physocladia</taxon>
    </lineage>
</organism>
<dbReference type="InterPro" id="IPR023298">
    <property type="entry name" value="ATPase_P-typ_TM_dom_sf"/>
</dbReference>
<evidence type="ECO:0000259" key="10">
    <source>
        <dbReference type="SMART" id="SM00831"/>
    </source>
</evidence>
<sequence>MSEKVDKEVTSEAPLAFLASHADIGGDSGIPIRFRTLSIKFDENAQAAANSRSWFSSRRKVAKDENGNPITAADAIRSINVHLHRPEDVFTKFSTSPIQGLETLAVERRAKLGKNKISPPPTHYARKTAGYVFGGFNFLMWIAFIVTIISYEPLGGSNPAPFNLGVAFLLLFVIIVSSIFYAFVDWNASRIMQSIRNLVSEDATVIRNGVSITIPAADVVVGDLVSLSLGNRVPADIRLTSCSSDVKFDRSLLTGEVDPVSGAINSTDKNPLETKNLAFSSTFVVQGTAQGVVFAIGDDTVIGRIVNLSGTQKLKTTTIQKELNIFTTIISCLAAFFFVLSMVIYEVWIKEDHPGYETVSGAIANALGCLTAFVPQGLPVCVALSLTIVARRMAARKVLVKNLATIETLGCMSVLCTDKTGTLTVGKMSVQHYGFFDAMYNADDQFPPKALSDIHQVAHLCNGASFDPSTAHLPISERKTKGDSTDTAILKFAETIGAGEPMRVASEKIFEIAFNSKNKWMLTITKPRGASQREAVMMVKGAPDVLIEKCSHALKADGTVTPIDQYTLDKIAQIQEEWSSQGERVLLLCRRPLEKVNIPFESTAQGALDIVIQSEIRDLVCVGLVGIRDGPREDVPEALKTIRRAGVRVFMVTGDFVSTAQAIARQVGLVTASKIDSHAELREHVKGMTSANPVGPAAHLASAKKTAMKPDLELDSHRAIAIVGNDILSFGESDWDVIFGLYSEIVFARTTPEQKLKIVEEAQKRGDNVVAVTGDGVNDAPAMKAADIGVAMGSGSDVAKDAAAMILMNNDFASICVAIENGRLVFDNLKKVILYLMPAGTYTEFIAVILNVFFGMQIPLNSYLQVFFSIFNDVSMSISLMFEKPEADLMLRKPRNARTDRLTDWRFFLHIYGFIGLMFWISTLSCFFIFMKQNGISASSLVFAFDGWGYSGDSLQFVLNNSPPSPDGVPYDITNSTLIGGLDGQTTLTQLVFSGNSVYYICLLFLQFGGVLATRNRRMSIFNSNPLWGPRKNLLILAGMAFSLSCGFLNVFTPGIQSLFGTGLIPVEFWFLPLAFAFTALMMDELRKLIVRTYPESLIAKCAW</sequence>
<evidence type="ECO:0000256" key="7">
    <source>
        <dbReference type="ARBA" id="ARBA00022989"/>
    </source>
</evidence>
<evidence type="ECO:0000256" key="5">
    <source>
        <dbReference type="ARBA" id="ARBA00022840"/>
    </source>
</evidence>
<keyword evidence="7 9" id="KW-1133">Transmembrane helix</keyword>
<keyword evidence="5" id="KW-0067">ATP-binding</keyword>
<evidence type="ECO:0000256" key="9">
    <source>
        <dbReference type="SAM" id="Phobius"/>
    </source>
</evidence>
<dbReference type="PANTHER" id="PTHR43294">
    <property type="entry name" value="SODIUM/POTASSIUM-TRANSPORTING ATPASE SUBUNIT ALPHA"/>
    <property type="match status" value="1"/>
</dbReference>
<feature type="transmembrane region" description="Helical" evidence="9">
    <location>
        <begin position="323"/>
        <end position="345"/>
    </location>
</feature>
<evidence type="ECO:0000256" key="6">
    <source>
        <dbReference type="ARBA" id="ARBA00022967"/>
    </source>
</evidence>
<dbReference type="SUPFAM" id="SSF81653">
    <property type="entry name" value="Calcium ATPase, transduction domain A"/>
    <property type="match status" value="1"/>
</dbReference>
<dbReference type="SUPFAM" id="SSF56784">
    <property type="entry name" value="HAD-like"/>
    <property type="match status" value="1"/>
</dbReference>
<dbReference type="InterPro" id="IPR059000">
    <property type="entry name" value="ATPase_P-type_domA"/>
</dbReference>
<dbReference type="Pfam" id="PF00690">
    <property type="entry name" value="Cation_ATPase_N"/>
    <property type="match status" value="1"/>
</dbReference>
<keyword evidence="6" id="KW-1278">Translocase</keyword>
<dbReference type="GO" id="GO:1990573">
    <property type="term" value="P:potassium ion import across plasma membrane"/>
    <property type="evidence" value="ECO:0007669"/>
    <property type="project" value="TreeGrafter"/>
</dbReference>
<dbReference type="GO" id="GO:0006883">
    <property type="term" value="P:intracellular sodium ion homeostasis"/>
    <property type="evidence" value="ECO:0007669"/>
    <property type="project" value="TreeGrafter"/>
</dbReference>
<keyword evidence="4" id="KW-0547">Nucleotide-binding</keyword>
<dbReference type="InterPro" id="IPR036412">
    <property type="entry name" value="HAD-like_sf"/>
</dbReference>
<dbReference type="SFLD" id="SFLDF00027">
    <property type="entry name" value="p-type_atpase"/>
    <property type="match status" value="1"/>
</dbReference>
<dbReference type="Pfam" id="PF00122">
    <property type="entry name" value="E1-E2_ATPase"/>
    <property type="match status" value="1"/>
</dbReference>
<evidence type="ECO:0000256" key="8">
    <source>
        <dbReference type="ARBA" id="ARBA00023136"/>
    </source>
</evidence>
<reference evidence="11" key="1">
    <citation type="submission" date="2020-05" db="EMBL/GenBank/DDBJ databases">
        <title>Phylogenomic resolution of chytrid fungi.</title>
        <authorList>
            <person name="Stajich J.E."/>
            <person name="Amses K."/>
            <person name="Simmons R."/>
            <person name="Seto K."/>
            <person name="Myers J."/>
            <person name="Bonds A."/>
            <person name="Quandt C.A."/>
            <person name="Barry K."/>
            <person name="Liu P."/>
            <person name="Grigoriev I."/>
            <person name="Longcore J.E."/>
            <person name="James T.Y."/>
        </authorList>
    </citation>
    <scope>NUCLEOTIDE SEQUENCE</scope>
    <source>
        <strain evidence="11">JEL0513</strain>
    </source>
</reference>
<dbReference type="AlphaFoldDB" id="A0AAD5XJR7"/>
<dbReference type="Gene3D" id="1.20.1110.10">
    <property type="entry name" value="Calcium-transporting ATPase, transmembrane domain"/>
    <property type="match status" value="1"/>
</dbReference>
<dbReference type="GO" id="GO:0005391">
    <property type="term" value="F:P-type sodium:potassium-exchanging transporter activity"/>
    <property type="evidence" value="ECO:0007669"/>
    <property type="project" value="TreeGrafter"/>
</dbReference>
<dbReference type="GO" id="GO:0005886">
    <property type="term" value="C:plasma membrane"/>
    <property type="evidence" value="ECO:0007669"/>
    <property type="project" value="UniProtKB-SubCell"/>
</dbReference>
<dbReference type="Gene3D" id="3.40.50.1000">
    <property type="entry name" value="HAD superfamily/HAD-like"/>
    <property type="match status" value="1"/>
</dbReference>
<dbReference type="GO" id="GO:0030007">
    <property type="term" value="P:intracellular potassium ion homeostasis"/>
    <property type="evidence" value="ECO:0007669"/>
    <property type="project" value="TreeGrafter"/>
</dbReference>
<dbReference type="InterPro" id="IPR001757">
    <property type="entry name" value="P_typ_ATPase"/>
</dbReference>
<comment type="subcellular location">
    <subcellularLocation>
        <location evidence="1">Cell membrane</location>
        <topology evidence="1">Multi-pass membrane protein</topology>
    </subcellularLocation>
</comment>
<comment type="caution">
    <text evidence="11">The sequence shown here is derived from an EMBL/GenBank/DDBJ whole genome shotgun (WGS) entry which is preliminary data.</text>
</comment>
<dbReference type="PRINTS" id="PR00121">
    <property type="entry name" value="NAKATPASE"/>
</dbReference>
<dbReference type="InterPro" id="IPR044492">
    <property type="entry name" value="P_typ_ATPase_HD_dom"/>
</dbReference>
<keyword evidence="3 9" id="KW-0812">Transmembrane</keyword>
<dbReference type="PROSITE" id="PS00154">
    <property type="entry name" value="ATPASE_E1_E2"/>
    <property type="match status" value="1"/>
</dbReference>
<dbReference type="InterPro" id="IPR023299">
    <property type="entry name" value="ATPase_P-typ_cyto_dom_N"/>
</dbReference>
<dbReference type="SFLD" id="SFLDS00003">
    <property type="entry name" value="Haloacid_Dehalogenase"/>
    <property type="match status" value="1"/>
</dbReference>
<dbReference type="InterPro" id="IPR004014">
    <property type="entry name" value="ATPase_P-typ_cation-transptr_N"/>
</dbReference>
<dbReference type="SUPFAM" id="SSF81665">
    <property type="entry name" value="Calcium ATPase, transmembrane domain M"/>
    <property type="match status" value="1"/>
</dbReference>
<evidence type="ECO:0000313" key="11">
    <source>
        <dbReference type="EMBL" id="KAJ3134513.1"/>
    </source>
</evidence>
<dbReference type="SMART" id="SM00831">
    <property type="entry name" value="Cation_ATPase_N"/>
    <property type="match status" value="1"/>
</dbReference>
<evidence type="ECO:0000256" key="3">
    <source>
        <dbReference type="ARBA" id="ARBA00022692"/>
    </source>
</evidence>
<dbReference type="Pfam" id="PF08282">
    <property type="entry name" value="Hydrolase_3"/>
    <property type="match status" value="1"/>
</dbReference>
<dbReference type="SFLD" id="SFLDG00002">
    <property type="entry name" value="C1.7:_P-type_atpase_like"/>
    <property type="match status" value="1"/>
</dbReference>
<dbReference type="InterPro" id="IPR008250">
    <property type="entry name" value="ATPase_P-typ_transduc_dom_A_sf"/>
</dbReference>
<dbReference type="GO" id="GO:1902600">
    <property type="term" value="P:proton transmembrane transport"/>
    <property type="evidence" value="ECO:0007669"/>
    <property type="project" value="TreeGrafter"/>
</dbReference>
<feature type="transmembrane region" description="Helical" evidence="9">
    <location>
        <begin position="129"/>
        <end position="150"/>
    </location>
</feature>
<feature type="domain" description="Cation-transporting P-type ATPase N-terminal" evidence="10">
    <location>
        <begin position="80"/>
        <end position="152"/>
    </location>
</feature>
<feature type="transmembrane region" description="Helical" evidence="9">
    <location>
        <begin position="832"/>
        <end position="856"/>
    </location>
</feature>
<proteinExistence type="predicted"/>
<gene>
    <name evidence="11" type="ORF">HK100_003558</name>
</gene>
<accession>A0AAD5XJR7</accession>
<evidence type="ECO:0000256" key="1">
    <source>
        <dbReference type="ARBA" id="ARBA00004651"/>
    </source>
</evidence>
<feature type="transmembrane region" description="Helical" evidence="9">
    <location>
        <begin position="907"/>
        <end position="931"/>
    </location>
</feature>
<dbReference type="Gene3D" id="2.70.150.10">
    <property type="entry name" value="Calcium-transporting ATPase, cytoplasmic transduction domain A"/>
    <property type="match status" value="1"/>
</dbReference>
<dbReference type="GO" id="GO:0036376">
    <property type="term" value="P:sodium ion export across plasma membrane"/>
    <property type="evidence" value="ECO:0007669"/>
    <property type="project" value="TreeGrafter"/>
</dbReference>
<dbReference type="SUPFAM" id="SSF81660">
    <property type="entry name" value="Metal cation-transporting ATPase, ATP-binding domain N"/>
    <property type="match status" value="1"/>
</dbReference>